<keyword evidence="1" id="KW-1185">Reference proteome</keyword>
<sequence length="73" mass="8734">MFRFDKLAAIGRLLGRYFLQQLVLRLQFPRCIPRLSNWFRTQGWNVFEELPFRFCDSLQQYCVVPPPLLAGKQ</sequence>
<accession>A0A5S6R3S6</accession>
<evidence type="ECO:0000313" key="1">
    <source>
        <dbReference type="Proteomes" id="UP000046395"/>
    </source>
</evidence>
<organism evidence="1 2">
    <name type="scientific">Trichuris muris</name>
    <name type="common">Mouse whipworm</name>
    <dbReference type="NCBI Taxonomy" id="70415"/>
    <lineage>
        <taxon>Eukaryota</taxon>
        <taxon>Metazoa</taxon>
        <taxon>Ecdysozoa</taxon>
        <taxon>Nematoda</taxon>
        <taxon>Enoplea</taxon>
        <taxon>Dorylaimia</taxon>
        <taxon>Trichinellida</taxon>
        <taxon>Trichuridae</taxon>
        <taxon>Trichuris</taxon>
    </lineage>
</organism>
<dbReference type="WBParaSite" id="TMUE_3000014271.1">
    <property type="protein sequence ID" value="TMUE_3000014271.1"/>
    <property type="gene ID" value="WBGene00302167"/>
</dbReference>
<dbReference type="AlphaFoldDB" id="A0A5S6R3S6"/>
<protein>
    <submittedName>
        <fullName evidence="2">Uncharacterized protein</fullName>
    </submittedName>
</protein>
<evidence type="ECO:0000313" key="2">
    <source>
        <dbReference type="WBParaSite" id="TMUE_3000014271.1"/>
    </source>
</evidence>
<reference evidence="2" key="1">
    <citation type="submission" date="2019-12" db="UniProtKB">
        <authorList>
            <consortium name="WormBaseParasite"/>
        </authorList>
    </citation>
    <scope>IDENTIFICATION</scope>
</reference>
<dbReference type="Proteomes" id="UP000046395">
    <property type="component" value="Unassembled WGS sequence"/>
</dbReference>
<proteinExistence type="predicted"/>
<name>A0A5S6R3S6_TRIMR</name>